<name>K7A0N8_9ALTE</name>
<reference evidence="1 2" key="1">
    <citation type="journal article" date="2013" name="Genome Announc.">
        <title>Complete Genome Sequence of Glaciecola psychrophila Strain 170T.</title>
        <authorList>
            <person name="Yin J."/>
            <person name="Chen J."/>
            <person name="Liu G."/>
            <person name="Yu Y."/>
            <person name="Song L."/>
            <person name="Wang X."/>
            <person name="Qu X."/>
        </authorList>
    </citation>
    <scope>NUCLEOTIDE SEQUENCE [LARGE SCALE GENOMIC DNA]</scope>
    <source>
        <strain evidence="1 2">170</strain>
    </source>
</reference>
<dbReference type="PATRIC" id="fig|1129794.4.peg.4732"/>
<gene>
    <name evidence="1" type="ORF">C427_4751</name>
</gene>
<dbReference type="Proteomes" id="UP000011864">
    <property type="component" value="Chromosome"/>
</dbReference>
<dbReference type="HOGENOM" id="CLU_214989_0_0_6"/>
<evidence type="ECO:0000313" key="2">
    <source>
        <dbReference type="Proteomes" id="UP000011864"/>
    </source>
</evidence>
<dbReference type="STRING" id="1129794.C427_4751"/>
<dbReference type="AlphaFoldDB" id="K7A0N8"/>
<organism evidence="1 2">
    <name type="scientific">Paraglaciecola psychrophila 170</name>
    <dbReference type="NCBI Taxonomy" id="1129794"/>
    <lineage>
        <taxon>Bacteria</taxon>
        <taxon>Pseudomonadati</taxon>
        <taxon>Pseudomonadota</taxon>
        <taxon>Gammaproteobacteria</taxon>
        <taxon>Alteromonadales</taxon>
        <taxon>Alteromonadaceae</taxon>
        <taxon>Paraglaciecola</taxon>
    </lineage>
</organism>
<dbReference type="KEGG" id="gps:C427_4751"/>
<keyword evidence="2" id="KW-1185">Reference proteome</keyword>
<accession>K7A0N8</accession>
<dbReference type="EMBL" id="CP003837">
    <property type="protein sequence ID" value="AGH46850.1"/>
    <property type="molecule type" value="Genomic_DNA"/>
</dbReference>
<evidence type="ECO:0000313" key="1">
    <source>
        <dbReference type="EMBL" id="AGH46850.1"/>
    </source>
</evidence>
<sequence>MCGVDDYSGQNYEHRRGWVESRLLYLSSVFAIDSVASVSVSLR</sequence>
<protein>
    <submittedName>
        <fullName evidence="1">Uncharacterized protein</fullName>
    </submittedName>
</protein>
<proteinExistence type="predicted"/>